<organism evidence="22 23">
    <name type="scientific">Polaribacter batillariae</name>
    <dbReference type="NCBI Taxonomy" id="2808900"/>
    <lineage>
        <taxon>Bacteria</taxon>
        <taxon>Pseudomonadati</taxon>
        <taxon>Bacteroidota</taxon>
        <taxon>Flavobacteriia</taxon>
        <taxon>Flavobacteriales</taxon>
        <taxon>Flavobacteriaceae</taxon>
    </lineage>
</organism>
<keyword evidence="6" id="KW-0964">Secreted</keyword>
<evidence type="ECO:0000256" key="8">
    <source>
        <dbReference type="ARBA" id="ARBA00022670"/>
    </source>
</evidence>
<proteinExistence type="predicted"/>
<evidence type="ECO:0000256" key="5">
    <source>
        <dbReference type="ARBA" id="ARBA00014116"/>
    </source>
</evidence>
<evidence type="ECO:0000256" key="19">
    <source>
        <dbReference type="ARBA" id="ARBA00025833"/>
    </source>
</evidence>
<gene>
    <name evidence="22" type="ORF">JL193_12960</name>
</gene>
<evidence type="ECO:0000313" key="22">
    <source>
        <dbReference type="EMBL" id="QTD37026.1"/>
    </source>
</evidence>
<keyword evidence="23" id="KW-1185">Reference proteome</keyword>
<keyword evidence="9" id="KW-0479">Metal-binding</keyword>
<evidence type="ECO:0000256" key="20">
    <source>
        <dbReference type="ARBA" id="ARBA00033328"/>
    </source>
</evidence>
<keyword evidence="15" id="KW-0482">Metalloprotease</keyword>
<dbReference type="Proteomes" id="UP000663935">
    <property type="component" value="Chromosome"/>
</dbReference>
<keyword evidence="7" id="KW-0121">Carboxypeptidase</keyword>
<protein>
    <recommendedName>
        <fullName evidence="5">Carboxypeptidase Q</fullName>
    </recommendedName>
    <alternativeName>
        <fullName evidence="20">Plasma glutamate carboxypeptidase</fullName>
    </alternativeName>
</protein>
<evidence type="ECO:0000256" key="12">
    <source>
        <dbReference type="ARBA" id="ARBA00022824"/>
    </source>
</evidence>
<comment type="subunit">
    <text evidence="19">Homodimer. The monomeric form is inactive while the homodimer is active.</text>
</comment>
<keyword evidence="13" id="KW-0862">Zinc</keyword>
<evidence type="ECO:0000256" key="15">
    <source>
        <dbReference type="ARBA" id="ARBA00023049"/>
    </source>
</evidence>
<evidence type="ECO:0000256" key="18">
    <source>
        <dbReference type="ARBA" id="ARBA00023228"/>
    </source>
</evidence>
<evidence type="ECO:0000313" key="23">
    <source>
        <dbReference type="Proteomes" id="UP000663935"/>
    </source>
</evidence>
<evidence type="ECO:0000256" key="14">
    <source>
        <dbReference type="ARBA" id="ARBA00023034"/>
    </source>
</evidence>
<dbReference type="InterPro" id="IPR007484">
    <property type="entry name" value="Peptidase_M28"/>
</dbReference>
<evidence type="ECO:0000256" key="1">
    <source>
        <dbReference type="ARBA" id="ARBA00004240"/>
    </source>
</evidence>
<name>A0ABX7SU02_9FLAO</name>
<evidence type="ECO:0000256" key="2">
    <source>
        <dbReference type="ARBA" id="ARBA00004371"/>
    </source>
</evidence>
<dbReference type="PANTHER" id="PTHR12053">
    <property type="entry name" value="PROTEASE FAMILY M28 PLASMA GLUTAMATE CARBOXYPEPTIDASE-RELATED"/>
    <property type="match status" value="1"/>
</dbReference>
<evidence type="ECO:0000256" key="9">
    <source>
        <dbReference type="ARBA" id="ARBA00022723"/>
    </source>
</evidence>
<evidence type="ECO:0000256" key="3">
    <source>
        <dbReference type="ARBA" id="ARBA00004555"/>
    </source>
</evidence>
<dbReference type="InterPro" id="IPR039866">
    <property type="entry name" value="CPQ"/>
</dbReference>
<keyword evidence="17" id="KW-0325">Glycoprotein</keyword>
<dbReference type="RefSeq" id="WP_207971203.1">
    <property type="nucleotide sequence ID" value="NZ_CP071795.1"/>
</dbReference>
<evidence type="ECO:0000256" key="16">
    <source>
        <dbReference type="ARBA" id="ARBA00023145"/>
    </source>
</evidence>
<evidence type="ECO:0000256" key="10">
    <source>
        <dbReference type="ARBA" id="ARBA00022729"/>
    </source>
</evidence>
<comment type="subcellular location">
    <subcellularLocation>
        <location evidence="1">Endoplasmic reticulum</location>
    </subcellularLocation>
    <subcellularLocation>
        <location evidence="3">Golgi apparatus</location>
    </subcellularLocation>
    <subcellularLocation>
        <location evidence="2">Lysosome</location>
    </subcellularLocation>
    <subcellularLocation>
        <location evidence="4">Secreted</location>
    </subcellularLocation>
</comment>
<keyword evidence="18" id="KW-0458">Lysosome</keyword>
<keyword evidence="11" id="KW-0378">Hydrolase</keyword>
<evidence type="ECO:0000256" key="4">
    <source>
        <dbReference type="ARBA" id="ARBA00004613"/>
    </source>
</evidence>
<evidence type="ECO:0000256" key="11">
    <source>
        <dbReference type="ARBA" id="ARBA00022801"/>
    </source>
</evidence>
<evidence type="ECO:0000256" key="13">
    <source>
        <dbReference type="ARBA" id="ARBA00022833"/>
    </source>
</evidence>
<keyword evidence="14" id="KW-0333">Golgi apparatus</keyword>
<accession>A0ABX7SU02</accession>
<reference evidence="22 23" key="1">
    <citation type="submission" date="2021-03" db="EMBL/GenBank/DDBJ databases">
        <title>Complete genome of Polaribacter_sp.G4M1.</title>
        <authorList>
            <person name="Jeong S.W."/>
            <person name="Bae J.W."/>
        </authorList>
    </citation>
    <scope>NUCLEOTIDE SEQUENCE [LARGE SCALE GENOMIC DNA]</scope>
    <source>
        <strain evidence="22 23">G4M1</strain>
    </source>
</reference>
<dbReference type="PROSITE" id="PS51257">
    <property type="entry name" value="PROKAR_LIPOPROTEIN"/>
    <property type="match status" value="1"/>
</dbReference>
<evidence type="ECO:0000256" key="7">
    <source>
        <dbReference type="ARBA" id="ARBA00022645"/>
    </source>
</evidence>
<dbReference type="Gene3D" id="3.40.630.10">
    <property type="entry name" value="Zn peptidases"/>
    <property type="match status" value="1"/>
</dbReference>
<sequence length="477" mass="52735">MKQILFFAFIFLLLFACNQKQEKVIDSNQLSVEEKKDSINIKKLFDSALMDGKSYEWLRDLTSNIGGRLSGSPEAAKAVVWGEKLMKEVGLDSVWLQPVMVPHWVRGEKEIATYTTNGIQKNVPICALGFSVATQKSGVLAEVIEVKSLEEAEALGNKMKGKIVFFNRPFDNTLINTFKAYGGCVDQRVQGAAICGKFGAKGVIVRSMTNAIDDYPHTGTMSYGNLPKEKHIPTAAISTRAANILSDDLKENPKLKFYFKQNCETLPDTPSFNVVGEIKGAETPENIFVVGGHLDSWDLGDGAHDDGTGIVQSLEVAYLFKQNNIKPKNTIRVVFFMNEENGTRGAKKYAELAKQNKENHIGGLESDAGGHTPRGFSIDANSAHTKLLKSWKKLLAPYGLHDIEKGGSGADISPLKGENVTLVGYRPDSQRYFDYHHTSTDTFDKVNKRELELGSASMASIVYLMDKYLYNNTPVKQ</sequence>
<dbReference type="PANTHER" id="PTHR12053:SF3">
    <property type="entry name" value="CARBOXYPEPTIDASE Q"/>
    <property type="match status" value="1"/>
</dbReference>
<dbReference type="SUPFAM" id="SSF53187">
    <property type="entry name" value="Zn-dependent exopeptidases"/>
    <property type="match status" value="1"/>
</dbReference>
<keyword evidence="8" id="KW-0645">Protease</keyword>
<dbReference type="Pfam" id="PF04389">
    <property type="entry name" value="Peptidase_M28"/>
    <property type="match status" value="1"/>
</dbReference>
<evidence type="ECO:0000256" key="17">
    <source>
        <dbReference type="ARBA" id="ARBA00023180"/>
    </source>
</evidence>
<dbReference type="Gene3D" id="3.50.30.30">
    <property type="match status" value="1"/>
</dbReference>
<keyword evidence="16" id="KW-0865">Zymogen</keyword>
<feature type="domain" description="Peptidase M28" evidence="21">
    <location>
        <begin position="273"/>
        <end position="452"/>
    </location>
</feature>
<evidence type="ECO:0000259" key="21">
    <source>
        <dbReference type="Pfam" id="PF04389"/>
    </source>
</evidence>
<keyword evidence="12" id="KW-0256">Endoplasmic reticulum</keyword>
<evidence type="ECO:0000256" key="6">
    <source>
        <dbReference type="ARBA" id="ARBA00022525"/>
    </source>
</evidence>
<dbReference type="EMBL" id="CP071795">
    <property type="protein sequence ID" value="QTD37026.1"/>
    <property type="molecule type" value="Genomic_DNA"/>
</dbReference>
<keyword evidence="10" id="KW-0732">Signal</keyword>